<evidence type="ECO:0000313" key="13">
    <source>
        <dbReference type="Proteomes" id="UP000224440"/>
    </source>
</evidence>
<feature type="domain" description="4Fe-4S Wbl-type" evidence="11">
    <location>
        <begin position="18"/>
        <end position="75"/>
    </location>
</feature>
<evidence type="ECO:0000256" key="2">
    <source>
        <dbReference type="ARBA" id="ARBA00006597"/>
    </source>
</evidence>
<comment type="cofactor">
    <cofactor evidence="1">
        <name>[4Fe-4S] cluster</name>
        <dbReference type="ChEBI" id="CHEBI:49883"/>
    </cofactor>
</comment>
<dbReference type="PROSITE" id="PS51674">
    <property type="entry name" value="4FE4S_WBL"/>
    <property type="match status" value="1"/>
</dbReference>
<dbReference type="GO" id="GO:0047134">
    <property type="term" value="F:protein-disulfide reductase [NAD(P)H] activity"/>
    <property type="evidence" value="ECO:0007669"/>
    <property type="project" value="TreeGrafter"/>
</dbReference>
<keyword evidence="10" id="KW-0804">Transcription</keyword>
<dbReference type="InterPro" id="IPR003482">
    <property type="entry name" value="Whib"/>
</dbReference>
<dbReference type="RefSeq" id="YP_009597090.1">
    <property type="nucleotide sequence ID" value="NC_041895.1"/>
</dbReference>
<evidence type="ECO:0000256" key="6">
    <source>
        <dbReference type="ARBA" id="ARBA00023014"/>
    </source>
</evidence>
<evidence type="ECO:0000256" key="8">
    <source>
        <dbReference type="ARBA" id="ARBA00023125"/>
    </source>
</evidence>
<dbReference type="KEGG" id="vg:40072695"/>
<dbReference type="Pfam" id="PF02467">
    <property type="entry name" value="Whib"/>
    <property type="match status" value="1"/>
</dbReference>
<keyword evidence="6" id="KW-0411">Iron-sulfur</keyword>
<dbReference type="GO" id="GO:0051539">
    <property type="term" value="F:4 iron, 4 sulfur cluster binding"/>
    <property type="evidence" value="ECO:0007669"/>
    <property type="project" value="UniProtKB-KW"/>
</dbReference>
<evidence type="ECO:0000256" key="10">
    <source>
        <dbReference type="ARBA" id="ARBA00023163"/>
    </source>
</evidence>
<evidence type="ECO:0000313" key="12">
    <source>
        <dbReference type="EMBL" id="AOT24637.1"/>
    </source>
</evidence>
<dbReference type="GO" id="GO:0045892">
    <property type="term" value="P:negative regulation of DNA-templated transcription"/>
    <property type="evidence" value="ECO:0007669"/>
    <property type="project" value="TreeGrafter"/>
</dbReference>
<sequence length="99" mass="10755">MKLTGLMAVMPAWVSDAACSPEDAEDWQAPDASPQSERALRVCRGCPVRPQCLAAGLERPETGIWGGLTASDRERVQHGMTVARVSEIRRHRSNLGEVA</sequence>
<dbReference type="PANTHER" id="PTHR38839">
    <property type="entry name" value="TRANSCRIPTIONAL REGULATOR WHID-RELATED"/>
    <property type="match status" value="1"/>
</dbReference>
<keyword evidence="13" id="KW-1185">Reference proteome</keyword>
<evidence type="ECO:0000259" key="11">
    <source>
        <dbReference type="PROSITE" id="PS51674"/>
    </source>
</evidence>
<keyword evidence="8" id="KW-0238">DNA-binding</keyword>
<keyword evidence="7" id="KW-0805">Transcription regulation</keyword>
<gene>
    <name evidence="12" type="primary">48</name>
    <name evidence="12" type="ORF">G4_48</name>
</gene>
<evidence type="ECO:0000256" key="3">
    <source>
        <dbReference type="ARBA" id="ARBA00022485"/>
    </source>
</evidence>
<evidence type="ECO:0000256" key="7">
    <source>
        <dbReference type="ARBA" id="ARBA00023015"/>
    </source>
</evidence>
<organism evidence="12 13">
    <name type="scientific">Propionibacterium phage G4</name>
    <dbReference type="NCBI Taxonomy" id="1897537"/>
    <lineage>
        <taxon>Viruses</taxon>
        <taxon>Duplodnaviria</taxon>
        <taxon>Heunggongvirae</taxon>
        <taxon>Uroviricota</taxon>
        <taxon>Caudoviricetes</taxon>
        <taxon>Doucettevirus</taxon>
        <taxon>Doucettevirus G4</taxon>
    </lineage>
</organism>
<evidence type="ECO:0000256" key="5">
    <source>
        <dbReference type="ARBA" id="ARBA00023004"/>
    </source>
</evidence>
<dbReference type="GO" id="GO:0046872">
    <property type="term" value="F:metal ion binding"/>
    <property type="evidence" value="ECO:0007669"/>
    <property type="project" value="UniProtKB-KW"/>
</dbReference>
<evidence type="ECO:0000256" key="9">
    <source>
        <dbReference type="ARBA" id="ARBA00023157"/>
    </source>
</evidence>
<evidence type="ECO:0000256" key="4">
    <source>
        <dbReference type="ARBA" id="ARBA00022723"/>
    </source>
</evidence>
<evidence type="ECO:0000256" key="1">
    <source>
        <dbReference type="ARBA" id="ARBA00001966"/>
    </source>
</evidence>
<dbReference type="GO" id="GO:0003677">
    <property type="term" value="F:DNA binding"/>
    <property type="evidence" value="ECO:0007669"/>
    <property type="project" value="UniProtKB-KW"/>
</dbReference>
<accession>A0A1D8EU98</accession>
<keyword evidence="3" id="KW-0004">4Fe-4S</keyword>
<keyword evidence="5" id="KW-0408">Iron</keyword>
<keyword evidence="9" id="KW-1015">Disulfide bond</keyword>
<keyword evidence="4" id="KW-0479">Metal-binding</keyword>
<reference evidence="13" key="1">
    <citation type="submission" date="2016-07" db="EMBL/GenBank/DDBJ databases">
        <authorList>
            <person name="Florea S."/>
            <person name="Webb J.S."/>
            <person name="Jaromczyk J."/>
            <person name="Schardl C.L."/>
        </authorList>
    </citation>
    <scope>NUCLEOTIDE SEQUENCE [LARGE SCALE GENOMIC DNA]</scope>
</reference>
<dbReference type="InterPro" id="IPR034768">
    <property type="entry name" value="4FE4S_WBL"/>
</dbReference>
<proteinExistence type="inferred from homology"/>
<comment type="similarity">
    <text evidence="2">Belongs to the WhiB family.</text>
</comment>
<dbReference type="Proteomes" id="UP000224440">
    <property type="component" value="Segment"/>
</dbReference>
<protein>
    <recommendedName>
        <fullName evidence="11">4Fe-4S Wbl-type domain-containing protein</fullName>
    </recommendedName>
</protein>
<name>A0A1D8EU98_9CAUD</name>
<dbReference type="GeneID" id="40072695"/>
<dbReference type="EMBL" id="KX620754">
    <property type="protein sequence ID" value="AOT24637.1"/>
    <property type="molecule type" value="Genomic_DNA"/>
</dbReference>
<dbReference type="OrthoDB" id="17842at10239"/>